<reference evidence="3 4" key="1">
    <citation type="journal article" date="2024" name="G3 (Bethesda)">
        <title>Genome assembly of Hibiscus sabdariffa L. provides insights into metabolisms of medicinal natural products.</title>
        <authorList>
            <person name="Kim T."/>
        </authorList>
    </citation>
    <scope>NUCLEOTIDE SEQUENCE [LARGE SCALE GENOMIC DNA]</scope>
    <source>
        <strain evidence="3">TK-2024</strain>
        <tissue evidence="3">Old leaves</tissue>
    </source>
</reference>
<protein>
    <submittedName>
        <fullName evidence="3">Uncharacterized protein</fullName>
    </submittedName>
</protein>
<feature type="chain" id="PRO_5047168059" evidence="2">
    <location>
        <begin position="22"/>
        <end position="93"/>
    </location>
</feature>
<gene>
    <name evidence="3" type="ORF">V6N12_061517</name>
</gene>
<organism evidence="3 4">
    <name type="scientific">Hibiscus sabdariffa</name>
    <name type="common">roselle</name>
    <dbReference type="NCBI Taxonomy" id="183260"/>
    <lineage>
        <taxon>Eukaryota</taxon>
        <taxon>Viridiplantae</taxon>
        <taxon>Streptophyta</taxon>
        <taxon>Embryophyta</taxon>
        <taxon>Tracheophyta</taxon>
        <taxon>Spermatophyta</taxon>
        <taxon>Magnoliopsida</taxon>
        <taxon>eudicotyledons</taxon>
        <taxon>Gunneridae</taxon>
        <taxon>Pentapetalae</taxon>
        <taxon>rosids</taxon>
        <taxon>malvids</taxon>
        <taxon>Malvales</taxon>
        <taxon>Malvaceae</taxon>
        <taxon>Malvoideae</taxon>
        <taxon>Hibiscus</taxon>
    </lineage>
</organism>
<keyword evidence="4" id="KW-1185">Reference proteome</keyword>
<proteinExistence type="predicted"/>
<evidence type="ECO:0000256" key="2">
    <source>
        <dbReference type="SAM" id="SignalP"/>
    </source>
</evidence>
<dbReference type="Proteomes" id="UP001472677">
    <property type="component" value="Unassembled WGS sequence"/>
</dbReference>
<comment type="caution">
    <text evidence="3">The sequence shown here is derived from an EMBL/GenBank/DDBJ whole genome shotgun (WGS) entry which is preliminary data.</text>
</comment>
<feature type="signal peptide" evidence="2">
    <location>
        <begin position="1"/>
        <end position="21"/>
    </location>
</feature>
<accession>A0ABR2DXA6</accession>
<keyword evidence="2" id="KW-0732">Signal</keyword>
<sequence length="93" mass="9727">MGCRKFVKIVVTVVIAVILSSNPMTMPLARPLNEETAAVAGVVPNDHSPVPPIGTSCRTNIPTPTCPPHSSKHSADSSDFELESDDAGSEATK</sequence>
<evidence type="ECO:0000313" key="4">
    <source>
        <dbReference type="Proteomes" id="UP001472677"/>
    </source>
</evidence>
<feature type="region of interest" description="Disordered" evidence="1">
    <location>
        <begin position="44"/>
        <end position="93"/>
    </location>
</feature>
<evidence type="ECO:0000313" key="3">
    <source>
        <dbReference type="EMBL" id="KAK8548607.1"/>
    </source>
</evidence>
<name>A0ABR2DXA6_9ROSI</name>
<evidence type="ECO:0000256" key="1">
    <source>
        <dbReference type="SAM" id="MobiDB-lite"/>
    </source>
</evidence>
<feature type="compositionally biased region" description="Acidic residues" evidence="1">
    <location>
        <begin position="78"/>
        <end position="93"/>
    </location>
</feature>
<dbReference type="EMBL" id="JBBPBM010000021">
    <property type="protein sequence ID" value="KAK8548607.1"/>
    <property type="molecule type" value="Genomic_DNA"/>
</dbReference>